<dbReference type="PRINTS" id="PR00237">
    <property type="entry name" value="GPCRRHODOPSN"/>
</dbReference>
<keyword evidence="7 9" id="KW-0675">Receptor</keyword>
<accession>A0A891XJ56</accession>
<dbReference type="InterPro" id="IPR000204">
    <property type="entry name" value="Orexin_rcpt"/>
</dbReference>
<evidence type="ECO:0000256" key="3">
    <source>
        <dbReference type="ARBA" id="ARBA00022692"/>
    </source>
</evidence>
<evidence type="ECO:0000256" key="2">
    <source>
        <dbReference type="ARBA" id="ARBA00010663"/>
    </source>
</evidence>
<keyword evidence="5 9" id="KW-0297">G-protein coupled receptor</keyword>
<dbReference type="PROSITE" id="PS00237">
    <property type="entry name" value="G_PROTEIN_RECEP_F1_1"/>
    <property type="match status" value="1"/>
</dbReference>
<dbReference type="EMBL" id="MT879337">
    <property type="protein sequence ID" value="QRN45465.1"/>
    <property type="molecule type" value="mRNA"/>
</dbReference>
<evidence type="ECO:0000313" key="12">
    <source>
        <dbReference type="EMBL" id="QRN45465.1"/>
    </source>
</evidence>
<comment type="subcellular location">
    <subcellularLocation>
        <location evidence="1">Membrane</location>
        <topology evidence="1">Multi-pass membrane protein</topology>
    </subcellularLocation>
</comment>
<dbReference type="InterPro" id="IPR000276">
    <property type="entry name" value="GPCR_Rhodpsn"/>
</dbReference>
<evidence type="ECO:0000256" key="9">
    <source>
        <dbReference type="RuleBase" id="RU000688"/>
    </source>
</evidence>
<proteinExistence type="evidence at transcript level"/>
<dbReference type="AlphaFoldDB" id="A0A891XJ56"/>
<feature type="transmembrane region" description="Helical" evidence="10">
    <location>
        <begin position="198"/>
        <end position="218"/>
    </location>
</feature>
<evidence type="ECO:0000256" key="5">
    <source>
        <dbReference type="ARBA" id="ARBA00023040"/>
    </source>
</evidence>
<keyword evidence="8 9" id="KW-0807">Transducer</keyword>
<feature type="transmembrane region" description="Helical" evidence="10">
    <location>
        <begin position="368"/>
        <end position="387"/>
    </location>
</feature>
<keyword evidence="4 10" id="KW-1133">Transmembrane helix</keyword>
<keyword evidence="3 9" id="KW-0812">Transmembrane</keyword>
<dbReference type="GO" id="GO:0007631">
    <property type="term" value="P:feeding behavior"/>
    <property type="evidence" value="ECO:0007669"/>
    <property type="project" value="InterPro"/>
</dbReference>
<comment type="similarity">
    <text evidence="2 9">Belongs to the G-protein coupled receptor 1 family.</text>
</comment>
<protein>
    <submittedName>
        <fullName evidence="12">Allatotropin receptor</fullName>
    </submittedName>
</protein>
<feature type="transmembrane region" description="Helical" evidence="10">
    <location>
        <begin position="119"/>
        <end position="138"/>
    </location>
</feature>
<dbReference type="SMART" id="SM01381">
    <property type="entry name" value="7TM_GPCR_Srsx"/>
    <property type="match status" value="1"/>
</dbReference>
<evidence type="ECO:0000256" key="6">
    <source>
        <dbReference type="ARBA" id="ARBA00023136"/>
    </source>
</evidence>
<feature type="transmembrane region" description="Helical" evidence="10">
    <location>
        <begin position="254"/>
        <end position="276"/>
    </location>
</feature>
<organism evidence="12">
    <name type="scientific">Carausius morosus</name>
    <name type="common">Indian stick insect</name>
    <name type="synonym">Dixippus morosus</name>
    <dbReference type="NCBI Taxonomy" id="7022"/>
    <lineage>
        <taxon>Eukaryota</taxon>
        <taxon>Metazoa</taxon>
        <taxon>Ecdysozoa</taxon>
        <taxon>Arthropoda</taxon>
        <taxon>Hexapoda</taxon>
        <taxon>Insecta</taxon>
        <taxon>Pterygota</taxon>
        <taxon>Neoptera</taxon>
        <taxon>Polyneoptera</taxon>
        <taxon>Phasmatodea</taxon>
        <taxon>Verophasmatodea</taxon>
        <taxon>Anareolatae</taxon>
        <taxon>Lonchodidae</taxon>
        <taxon>Lonchodinae</taxon>
        <taxon>Carausius</taxon>
    </lineage>
</organism>
<dbReference type="GO" id="GO:0005886">
    <property type="term" value="C:plasma membrane"/>
    <property type="evidence" value="ECO:0007669"/>
    <property type="project" value="TreeGrafter"/>
</dbReference>
<evidence type="ECO:0000256" key="1">
    <source>
        <dbReference type="ARBA" id="ARBA00004141"/>
    </source>
</evidence>
<dbReference type="Pfam" id="PF00001">
    <property type="entry name" value="7tm_1"/>
    <property type="match status" value="1"/>
</dbReference>
<feature type="transmembrane region" description="Helical" evidence="10">
    <location>
        <begin position="329"/>
        <end position="348"/>
    </location>
</feature>
<feature type="domain" description="G-protein coupled receptors family 1 profile" evidence="11">
    <location>
        <begin position="98"/>
        <end position="384"/>
    </location>
</feature>
<evidence type="ECO:0000256" key="4">
    <source>
        <dbReference type="ARBA" id="ARBA00022989"/>
    </source>
</evidence>
<dbReference type="SUPFAM" id="SSF81321">
    <property type="entry name" value="Family A G protein-coupled receptor-like"/>
    <property type="match status" value="1"/>
</dbReference>
<keyword evidence="6 10" id="KW-0472">Membrane</keyword>
<dbReference type="PANTHER" id="PTHR45695">
    <property type="entry name" value="LEUCOKININ RECEPTOR-RELATED"/>
    <property type="match status" value="1"/>
</dbReference>
<dbReference type="PRINTS" id="PR01064">
    <property type="entry name" value="OREXINR"/>
</dbReference>
<feature type="transmembrane region" description="Helical" evidence="10">
    <location>
        <begin position="82"/>
        <end position="107"/>
    </location>
</feature>
<evidence type="ECO:0000256" key="7">
    <source>
        <dbReference type="ARBA" id="ARBA00023170"/>
    </source>
</evidence>
<reference evidence="12" key="1">
    <citation type="journal article" date="2021" name="J. Neurosci.">
        <title>Neuromodulation Can Be Simple: Myoinhibitory Peptide, Contained in Dedicated Regulatory Pathways, Is the Only Neurally-Mediated Peptide Modulator of Stick Insect Leg Muscle.</title>
        <authorList>
            <person name="Liessem S."/>
            <person name="Kowatschew D."/>
            <person name="Dippel S."/>
            <person name="Blanke A."/>
            <person name="Korsching S."/>
            <person name="Guschlbauer C."/>
            <person name="Hooper S.L."/>
            <person name="Predel R."/>
            <person name="Buschges A."/>
        </authorList>
    </citation>
    <scope>NUCLEOTIDE SEQUENCE</scope>
</reference>
<evidence type="ECO:0000256" key="10">
    <source>
        <dbReference type="SAM" id="Phobius"/>
    </source>
</evidence>
<dbReference type="PROSITE" id="PS50262">
    <property type="entry name" value="G_PROTEIN_RECEP_F1_2"/>
    <property type="match status" value="1"/>
</dbReference>
<name>A0A891XJ56_CARMO</name>
<dbReference type="InterPro" id="IPR017452">
    <property type="entry name" value="GPCR_Rhodpsn_7TM"/>
</dbReference>
<evidence type="ECO:0000256" key="8">
    <source>
        <dbReference type="ARBA" id="ARBA00023224"/>
    </source>
</evidence>
<evidence type="ECO:0000259" key="11">
    <source>
        <dbReference type="PROSITE" id="PS50262"/>
    </source>
</evidence>
<feature type="transmembrane region" description="Helical" evidence="10">
    <location>
        <begin position="158"/>
        <end position="177"/>
    </location>
</feature>
<dbReference type="GO" id="GO:0016499">
    <property type="term" value="F:orexin receptor activity"/>
    <property type="evidence" value="ECO:0007669"/>
    <property type="project" value="InterPro"/>
</dbReference>
<dbReference type="Gene3D" id="1.20.1070.10">
    <property type="entry name" value="Rhodopsin 7-helix transmembrane proteins"/>
    <property type="match status" value="1"/>
</dbReference>
<dbReference type="PANTHER" id="PTHR45695:SF15">
    <property type="entry name" value="OPSIN RH2"/>
    <property type="match status" value="1"/>
</dbReference>
<sequence>MSSFLELVSPTMMGNSSTFDANLTSPTASPADTSPRLDLDLDVGEMFLDAGNASNCTNDYCVSDEDYIDMIVNHIFPTRYEWALIAMHCVVFVVGLVGNALVCVAVYRNHTMRTVTNYFIVNLAVADFMVILFCLPPSVVWDVTETWFMGMALCKVVLYFQTVSVAVSVLTLTFISVDRWYAICFPLQFRSTTKRAKVAIIVIWLLALSFDIPELIVLKTQRRPELRVDTLYLTQCVSSWTESSDMTFHAVKALVLYTLPLLFMAVAYCQIVRVLWSSDNIPGHLETVNQRVSTYDSTALNSTRRQTLNSNANTTTECQLRSRRKAAKMLVAVVIMFAVCYFPVHLLNILRYTVNIPQTDVTTAISSLSHWLCYANSAVNPVIYNFMSGKFRREFKRTILQCASTSSVRHSYRATMASDYPLTSTSGTVLRRPD</sequence>